<evidence type="ECO:0000313" key="3">
    <source>
        <dbReference type="Proteomes" id="UP000585905"/>
    </source>
</evidence>
<evidence type="ECO:0000256" key="1">
    <source>
        <dbReference type="SAM" id="Phobius"/>
    </source>
</evidence>
<dbReference type="RefSeq" id="WP_182491865.1">
    <property type="nucleotide sequence ID" value="NZ_BAAAOV010000001.1"/>
</dbReference>
<dbReference type="Proteomes" id="UP000585905">
    <property type="component" value="Unassembled WGS sequence"/>
</dbReference>
<feature type="transmembrane region" description="Helical" evidence="1">
    <location>
        <begin position="113"/>
        <end position="133"/>
    </location>
</feature>
<evidence type="ECO:0000313" key="2">
    <source>
        <dbReference type="EMBL" id="MBA8849041.1"/>
    </source>
</evidence>
<dbReference type="InterPro" id="IPR045931">
    <property type="entry name" value="DUF6350"/>
</dbReference>
<feature type="transmembrane region" description="Helical" evidence="1">
    <location>
        <begin position="332"/>
        <end position="357"/>
    </location>
</feature>
<feature type="transmembrane region" description="Helical" evidence="1">
    <location>
        <begin position="271"/>
        <end position="292"/>
    </location>
</feature>
<keyword evidence="1" id="KW-1133">Transmembrane helix</keyword>
<feature type="transmembrane region" description="Helical" evidence="1">
    <location>
        <begin position="145"/>
        <end position="164"/>
    </location>
</feature>
<accession>A0A839E8Z5</accession>
<dbReference type="AlphaFoldDB" id="A0A839E8Z5"/>
<keyword evidence="3" id="KW-1185">Reference proteome</keyword>
<proteinExistence type="predicted"/>
<feature type="transmembrane region" description="Helical" evidence="1">
    <location>
        <begin position="12"/>
        <end position="35"/>
    </location>
</feature>
<feature type="transmembrane region" description="Helical" evidence="1">
    <location>
        <begin position="298"/>
        <end position="320"/>
    </location>
</feature>
<feature type="transmembrane region" description="Helical" evidence="1">
    <location>
        <begin position="195"/>
        <end position="217"/>
    </location>
</feature>
<feature type="transmembrane region" description="Helical" evidence="1">
    <location>
        <begin position="83"/>
        <end position="101"/>
    </location>
</feature>
<feature type="transmembrane region" description="Helical" evidence="1">
    <location>
        <begin position="237"/>
        <end position="259"/>
    </location>
</feature>
<dbReference type="EMBL" id="JACGWX010000011">
    <property type="protein sequence ID" value="MBA8849041.1"/>
    <property type="molecule type" value="Genomic_DNA"/>
</dbReference>
<feature type="transmembrane region" description="Helical" evidence="1">
    <location>
        <begin position="377"/>
        <end position="400"/>
    </location>
</feature>
<name>A0A839E8Z5_9MICO</name>
<reference evidence="2 3" key="1">
    <citation type="submission" date="2020-07" db="EMBL/GenBank/DDBJ databases">
        <title>Sequencing the genomes of 1000 actinobacteria strains.</title>
        <authorList>
            <person name="Klenk H.-P."/>
        </authorList>
    </citation>
    <scope>NUCLEOTIDE SEQUENCE [LARGE SCALE GENOMIC DNA]</scope>
    <source>
        <strain evidence="2 3">DSM 19663</strain>
    </source>
</reference>
<keyword evidence="1" id="KW-0812">Transmembrane</keyword>
<sequence>MNRRSTVLFSALEALLVVGIGIGIPLSILTVMWAVQFGFQLDWLPFWRAAVDIWAIGHGADVTFTLDPMTAAAVGAEEAAEPFLVSLALLGFATLTLLAGWQTGRRSLGEPHRALGGAVAIAGILVIGGLAALSASHPAALISRWQTALFPALVFALGFGLASLGSRGPWRERADALLERIPALARGIIGSALRIGGGAVVTVIGAAGVVTAAALIAGYGQVIALYESVQADVLGGIALTVGQLALIPTVVLWTTSWLIGPGFAIGTGSAISPLGTIVGPLPAIPLLGALPTSEASPGLVVVLVPVLAAFVAGVIVRPRLVAALGLGRRPELWALATAGAAALAAGILAAFSAWIAAGAAGPGRLATIGPDPVAVGAWMLVETIVGAALGLLAGGVRVPWAPRASDAHPRSE</sequence>
<organism evidence="2 3">
    <name type="scientific">Microcella alkalica</name>
    <dbReference type="NCBI Taxonomy" id="355930"/>
    <lineage>
        <taxon>Bacteria</taxon>
        <taxon>Bacillati</taxon>
        <taxon>Actinomycetota</taxon>
        <taxon>Actinomycetes</taxon>
        <taxon>Micrococcales</taxon>
        <taxon>Microbacteriaceae</taxon>
        <taxon>Microcella</taxon>
    </lineage>
</organism>
<dbReference type="Pfam" id="PF19877">
    <property type="entry name" value="DUF6350"/>
    <property type="match status" value="1"/>
</dbReference>
<keyword evidence="1" id="KW-0472">Membrane</keyword>
<protein>
    <submittedName>
        <fullName evidence="2">Uncharacterized protein</fullName>
    </submittedName>
</protein>
<comment type="caution">
    <text evidence="2">The sequence shown here is derived from an EMBL/GenBank/DDBJ whole genome shotgun (WGS) entry which is preliminary data.</text>
</comment>
<gene>
    <name evidence="2" type="ORF">FHX53_002658</name>
</gene>